<dbReference type="InterPro" id="IPR001781">
    <property type="entry name" value="Znf_LIM"/>
</dbReference>
<dbReference type="PANTHER" id="PTHR24214">
    <property type="entry name" value="PDZ AND LIM DOMAIN PROTEIN ZASP"/>
    <property type="match status" value="1"/>
</dbReference>
<dbReference type="EMBL" id="PJQM01004532">
    <property type="protein sequence ID" value="RCH84137.1"/>
    <property type="molecule type" value="Genomic_DNA"/>
</dbReference>
<dbReference type="Pfam" id="PF00412">
    <property type="entry name" value="LIM"/>
    <property type="match status" value="4"/>
</dbReference>
<evidence type="ECO:0000313" key="6">
    <source>
        <dbReference type="EMBL" id="RCH84137.1"/>
    </source>
</evidence>
<feature type="domain" description="LIM zinc-binding" evidence="5">
    <location>
        <begin position="164"/>
        <end position="226"/>
    </location>
</feature>
<evidence type="ECO:0000313" key="7">
    <source>
        <dbReference type="Proteomes" id="UP000253551"/>
    </source>
</evidence>
<dbReference type="GO" id="GO:0051371">
    <property type="term" value="F:muscle alpha-actinin binding"/>
    <property type="evidence" value="ECO:0007669"/>
    <property type="project" value="TreeGrafter"/>
</dbReference>
<dbReference type="AlphaFoldDB" id="A0A367J2G9"/>
<comment type="caution">
    <text evidence="6">The sequence shown here is derived from an EMBL/GenBank/DDBJ whole genome shotgun (WGS) entry which is preliminary data.</text>
</comment>
<feature type="domain" description="LIM zinc-binding" evidence="5">
    <location>
        <begin position="291"/>
        <end position="349"/>
    </location>
</feature>
<reference evidence="6 7" key="1">
    <citation type="journal article" date="2018" name="G3 (Bethesda)">
        <title>Phylogenetic and Phylogenomic Definition of Rhizopus Species.</title>
        <authorList>
            <person name="Gryganskyi A.P."/>
            <person name="Golan J."/>
            <person name="Dolatabadi S."/>
            <person name="Mondo S."/>
            <person name="Robb S."/>
            <person name="Idnurm A."/>
            <person name="Muszewska A."/>
            <person name="Steczkiewicz K."/>
            <person name="Masonjones S."/>
            <person name="Liao H.L."/>
            <person name="Gajdeczka M.T."/>
            <person name="Anike F."/>
            <person name="Vuek A."/>
            <person name="Anishchenko I.M."/>
            <person name="Voigt K."/>
            <person name="de Hoog G.S."/>
            <person name="Smith M.E."/>
            <person name="Heitman J."/>
            <person name="Vilgalys R."/>
            <person name="Stajich J.E."/>
        </authorList>
    </citation>
    <scope>NUCLEOTIDE SEQUENCE [LARGE SCALE GENOMIC DNA]</scope>
    <source>
        <strain evidence="6 7">LSU 92-RS-03</strain>
    </source>
</reference>
<proteinExistence type="predicted"/>
<dbReference type="PROSITE" id="PS50023">
    <property type="entry name" value="LIM_DOMAIN_2"/>
    <property type="match status" value="4"/>
</dbReference>
<keyword evidence="1 4" id="KW-0479">Metal-binding</keyword>
<evidence type="ECO:0000256" key="4">
    <source>
        <dbReference type="PROSITE-ProRule" id="PRU00125"/>
    </source>
</evidence>
<dbReference type="STRING" id="4846.A0A367J2G9"/>
<sequence length="352" mass="41360">MTLTDKLSLVECPSCYSHMDIRQLSSHVCLFNQPYRFSQISHYNSIPDCKLIKQQDQDFDFKQQHPQPQVQELSLCPLLLLPEILEQKRAEFQRLAANKKNRCSRCHRFNAAIHMAEKYYHTRCFSCFYCRQPFYKNNNAKTIPRVFKGQIYCNEHYQVAARGLTCATCKNSIESFVRPTIALGHYFHPEHIRCHHCHKPVDPLMTGIKERKGNIYCQTDYNQLFLPKCQSCHKPIEKEAVVSSDGKLKGKWHKYCFKCQLCQSSFVNNQFYIYNQQPYCKLDYHKLNNTLCHSCSLPVEGECAVTSEGWRFHPSCFTCHACKTNIHHVYYVYNNHVYCQDHIPLNNIPNFS</sequence>
<dbReference type="GO" id="GO:0046872">
    <property type="term" value="F:metal ion binding"/>
    <property type="evidence" value="ECO:0007669"/>
    <property type="project" value="UniProtKB-KW"/>
</dbReference>
<evidence type="ECO:0000256" key="2">
    <source>
        <dbReference type="ARBA" id="ARBA00022833"/>
    </source>
</evidence>
<dbReference type="GO" id="GO:0001725">
    <property type="term" value="C:stress fiber"/>
    <property type="evidence" value="ECO:0007669"/>
    <property type="project" value="TreeGrafter"/>
</dbReference>
<dbReference type="PROSITE" id="PS00478">
    <property type="entry name" value="LIM_DOMAIN_1"/>
    <property type="match status" value="2"/>
</dbReference>
<dbReference type="GO" id="GO:0031941">
    <property type="term" value="C:filamentous actin"/>
    <property type="evidence" value="ECO:0007669"/>
    <property type="project" value="TreeGrafter"/>
</dbReference>
<accession>A0A367J2G9</accession>
<keyword evidence="3 4" id="KW-0440">LIM domain</keyword>
<dbReference type="GO" id="GO:0003779">
    <property type="term" value="F:actin binding"/>
    <property type="evidence" value="ECO:0007669"/>
    <property type="project" value="TreeGrafter"/>
</dbReference>
<dbReference type="CDD" id="cd08368">
    <property type="entry name" value="LIM"/>
    <property type="match status" value="1"/>
</dbReference>
<evidence type="ECO:0000256" key="3">
    <source>
        <dbReference type="ARBA" id="ARBA00023038"/>
    </source>
</evidence>
<dbReference type="SUPFAM" id="SSF57716">
    <property type="entry name" value="Glucocorticoid receptor-like (DNA-binding domain)"/>
    <property type="match status" value="2"/>
</dbReference>
<gene>
    <name evidence="6" type="ORF">CU098_004739</name>
</gene>
<dbReference type="InterPro" id="IPR050604">
    <property type="entry name" value="PDZ-LIM_domain"/>
</dbReference>
<keyword evidence="2 4" id="KW-0862">Zinc</keyword>
<protein>
    <recommendedName>
        <fullName evidence="5">LIM zinc-binding domain-containing protein</fullName>
    </recommendedName>
</protein>
<feature type="domain" description="LIM zinc-binding" evidence="5">
    <location>
        <begin position="101"/>
        <end position="163"/>
    </location>
</feature>
<keyword evidence="7" id="KW-1185">Reference proteome</keyword>
<dbReference type="PANTHER" id="PTHR24214:SF38">
    <property type="entry name" value="PDZ AND LIM DOMAIN PROTEIN ZASP-RELATED"/>
    <property type="match status" value="1"/>
</dbReference>
<evidence type="ECO:0000259" key="5">
    <source>
        <dbReference type="PROSITE" id="PS50023"/>
    </source>
</evidence>
<dbReference type="Proteomes" id="UP000253551">
    <property type="component" value="Unassembled WGS sequence"/>
</dbReference>
<organism evidence="6 7">
    <name type="scientific">Rhizopus stolonifer</name>
    <name type="common">Rhizopus nigricans</name>
    <dbReference type="NCBI Taxonomy" id="4846"/>
    <lineage>
        <taxon>Eukaryota</taxon>
        <taxon>Fungi</taxon>
        <taxon>Fungi incertae sedis</taxon>
        <taxon>Mucoromycota</taxon>
        <taxon>Mucoromycotina</taxon>
        <taxon>Mucoromycetes</taxon>
        <taxon>Mucorales</taxon>
        <taxon>Mucorineae</taxon>
        <taxon>Rhizopodaceae</taxon>
        <taxon>Rhizopus</taxon>
    </lineage>
</organism>
<dbReference type="Gene3D" id="2.10.110.10">
    <property type="entry name" value="Cysteine Rich Protein"/>
    <property type="match status" value="4"/>
</dbReference>
<dbReference type="OrthoDB" id="1112565at2759"/>
<evidence type="ECO:0000256" key="1">
    <source>
        <dbReference type="ARBA" id="ARBA00022723"/>
    </source>
</evidence>
<name>A0A367J2G9_RHIST</name>
<dbReference type="SMART" id="SM00132">
    <property type="entry name" value="LIM"/>
    <property type="match status" value="4"/>
</dbReference>
<feature type="domain" description="LIM zinc-binding" evidence="5">
    <location>
        <begin position="227"/>
        <end position="290"/>
    </location>
</feature>
<dbReference type="GO" id="GO:0030036">
    <property type="term" value="P:actin cytoskeleton organization"/>
    <property type="evidence" value="ECO:0007669"/>
    <property type="project" value="TreeGrafter"/>
</dbReference>